<keyword evidence="2" id="KW-1185">Reference proteome</keyword>
<comment type="caution">
    <text evidence="1">The sequence shown here is derived from an EMBL/GenBank/DDBJ whole genome shotgun (WGS) entry which is preliminary data.</text>
</comment>
<reference evidence="1" key="1">
    <citation type="submission" date="2021-02" db="EMBL/GenBank/DDBJ databases">
        <title>Genome sequence Cadophora malorum strain M34.</title>
        <authorList>
            <person name="Stefanovic E."/>
            <person name="Vu D."/>
            <person name="Scully C."/>
            <person name="Dijksterhuis J."/>
            <person name="Roader J."/>
            <person name="Houbraken J."/>
        </authorList>
    </citation>
    <scope>NUCLEOTIDE SEQUENCE</scope>
    <source>
        <strain evidence="1">M34</strain>
    </source>
</reference>
<name>A0A8H7TE00_9HELO</name>
<gene>
    <name evidence="1" type="ORF">IFR04_009784</name>
</gene>
<accession>A0A8H7TE00</accession>
<proteinExistence type="predicted"/>
<evidence type="ECO:0008006" key="3">
    <source>
        <dbReference type="Google" id="ProtNLM"/>
    </source>
</evidence>
<evidence type="ECO:0000313" key="1">
    <source>
        <dbReference type="EMBL" id="KAG4417078.1"/>
    </source>
</evidence>
<dbReference type="Proteomes" id="UP000664132">
    <property type="component" value="Unassembled WGS sequence"/>
</dbReference>
<dbReference type="EMBL" id="JAFJYH010000165">
    <property type="protein sequence ID" value="KAG4417078.1"/>
    <property type="molecule type" value="Genomic_DNA"/>
</dbReference>
<sequence length="108" mass="12284">MGMFLEYCPDGVLDDLTDPQRRYPLIVEKDLWDLFYCLSLAVSVMARETESLSSRPVFHGLSQYGLAHYDMKTDNVSFGSQVTGRDPEHERYPVLKVITTPNHVSSKA</sequence>
<dbReference type="AlphaFoldDB" id="A0A8H7TE00"/>
<evidence type="ECO:0000313" key="2">
    <source>
        <dbReference type="Proteomes" id="UP000664132"/>
    </source>
</evidence>
<dbReference type="OrthoDB" id="3562999at2759"/>
<organism evidence="1 2">
    <name type="scientific">Cadophora malorum</name>
    <dbReference type="NCBI Taxonomy" id="108018"/>
    <lineage>
        <taxon>Eukaryota</taxon>
        <taxon>Fungi</taxon>
        <taxon>Dikarya</taxon>
        <taxon>Ascomycota</taxon>
        <taxon>Pezizomycotina</taxon>
        <taxon>Leotiomycetes</taxon>
        <taxon>Helotiales</taxon>
        <taxon>Ploettnerulaceae</taxon>
        <taxon>Cadophora</taxon>
    </lineage>
</organism>
<protein>
    <recommendedName>
        <fullName evidence="3">Protein kinase domain-containing protein</fullName>
    </recommendedName>
</protein>